<name>A0A0C9V938_SPHS4</name>
<dbReference type="Proteomes" id="UP000054279">
    <property type="component" value="Unassembled WGS sequence"/>
</dbReference>
<reference evidence="4 5" key="1">
    <citation type="submission" date="2014-06" db="EMBL/GenBank/DDBJ databases">
        <title>Evolutionary Origins and Diversification of the Mycorrhizal Mutualists.</title>
        <authorList>
            <consortium name="DOE Joint Genome Institute"/>
            <consortium name="Mycorrhizal Genomics Consortium"/>
            <person name="Kohler A."/>
            <person name="Kuo A."/>
            <person name="Nagy L.G."/>
            <person name="Floudas D."/>
            <person name="Copeland A."/>
            <person name="Barry K.W."/>
            <person name="Cichocki N."/>
            <person name="Veneault-Fourrey C."/>
            <person name="LaButti K."/>
            <person name="Lindquist E.A."/>
            <person name="Lipzen A."/>
            <person name="Lundell T."/>
            <person name="Morin E."/>
            <person name="Murat C."/>
            <person name="Riley R."/>
            <person name="Ohm R."/>
            <person name="Sun H."/>
            <person name="Tunlid A."/>
            <person name="Henrissat B."/>
            <person name="Grigoriev I.V."/>
            <person name="Hibbett D.S."/>
            <person name="Martin F."/>
        </authorList>
    </citation>
    <scope>NUCLEOTIDE SEQUENCE [LARGE SCALE GENOMIC DNA]</scope>
    <source>
        <strain evidence="4 5">SS14</strain>
    </source>
</reference>
<feature type="region of interest" description="Disordered" evidence="2">
    <location>
        <begin position="329"/>
        <end position="380"/>
    </location>
</feature>
<evidence type="ECO:0000256" key="2">
    <source>
        <dbReference type="SAM" id="MobiDB-lite"/>
    </source>
</evidence>
<feature type="compositionally biased region" description="Acidic residues" evidence="2">
    <location>
        <begin position="216"/>
        <end position="227"/>
    </location>
</feature>
<evidence type="ECO:0000313" key="4">
    <source>
        <dbReference type="EMBL" id="KIJ33980.1"/>
    </source>
</evidence>
<keyword evidence="5" id="KW-1185">Reference proteome</keyword>
<evidence type="ECO:0000259" key="3">
    <source>
        <dbReference type="PROSITE" id="PS50966"/>
    </source>
</evidence>
<dbReference type="GO" id="GO:0008270">
    <property type="term" value="F:zinc ion binding"/>
    <property type="evidence" value="ECO:0007669"/>
    <property type="project" value="UniProtKB-KW"/>
</dbReference>
<dbReference type="PROSITE" id="PS50966">
    <property type="entry name" value="ZF_SWIM"/>
    <property type="match status" value="1"/>
</dbReference>
<organism evidence="4 5">
    <name type="scientific">Sphaerobolus stellatus (strain SS14)</name>
    <dbReference type="NCBI Taxonomy" id="990650"/>
    <lineage>
        <taxon>Eukaryota</taxon>
        <taxon>Fungi</taxon>
        <taxon>Dikarya</taxon>
        <taxon>Basidiomycota</taxon>
        <taxon>Agaricomycotina</taxon>
        <taxon>Agaricomycetes</taxon>
        <taxon>Phallomycetidae</taxon>
        <taxon>Geastrales</taxon>
        <taxon>Sphaerobolaceae</taxon>
        <taxon>Sphaerobolus</taxon>
    </lineage>
</organism>
<dbReference type="InterPro" id="IPR007527">
    <property type="entry name" value="Znf_SWIM"/>
</dbReference>
<accession>A0A0C9V938</accession>
<dbReference type="HOGENOM" id="CLU_040329_0_0_1"/>
<dbReference type="OrthoDB" id="2422225at2759"/>
<feature type="domain" description="SWIM-type" evidence="3">
    <location>
        <begin position="107"/>
        <end position="142"/>
    </location>
</feature>
<gene>
    <name evidence="4" type="ORF">M422DRAFT_263935</name>
</gene>
<proteinExistence type="predicted"/>
<keyword evidence="1" id="KW-0863">Zinc-finger</keyword>
<dbReference type="AlphaFoldDB" id="A0A0C9V938"/>
<evidence type="ECO:0000313" key="5">
    <source>
        <dbReference type="Proteomes" id="UP000054279"/>
    </source>
</evidence>
<feature type="region of interest" description="Disordered" evidence="2">
    <location>
        <begin position="216"/>
        <end position="237"/>
    </location>
</feature>
<feature type="compositionally biased region" description="Basic residues" evidence="2">
    <location>
        <begin position="371"/>
        <end position="380"/>
    </location>
</feature>
<dbReference type="EMBL" id="KN837205">
    <property type="protein sequence ID" value="KIJ33980.1"/>
    <property type="molecule type" value="Genomic_DNA"/>
</dbReference>
<evidence type="ECO:0000256" key="1">
    <source>
        <dbReference type="PROSITE-ProRule" id="PRU00325"/>
    </source>
</evidence>
<sequence length="380" mass="41952">MLVHLLVMKVLPSIFEQRQLEKREEQRWHDMLRKLPGGEDLLKGHAQGGPLPRPVIAYFIPDAQRDAATQALCDNKQIGIPTQSENGFLFQCYSAFATEYDLQPQIYQIYLGWNRIANCSCPDFLNRGGACKHLRAAILKTESLQQSGLTIPLIPIPKSESEAHTLHTQTIATHISATTPLSDPMDLSPIAKAAATISDIMNENLEVLFDGNEAEAAEPTIDDEETAGSDSESVTTDAGDEFDFSMLMSSSRTALDAQSMVRLGYELLNAAHKMGDMASMMPSTPPIIRPESVQNFKVFYSSIMRFAEKILHLIEGNEARSQIYPTMPVTTQLTNDPKSCPPPSSTSLKHPGSPIASQRRAPIPISPEKSQKHKPSYSIF</sequence>
<keyword evidence="1" id="KW-0862">Zinc</keyword>
<protein>
    <recommendedName>
        <fullName evidence="3">SWIM-type domain-containing protein</fullName>
    </recommendedName>
</protein>
<keyword evidence="1" id="KW-0479">Metal-binding</keyword>
<dbReference type="Pfam" id="PF04434">
    <property type="entry name" value="SWIM"/>
    <property type="match status" value="1"/>
</dbReference>